<sequence>MTSDDDGMWVSIDYTVAWAPTTTFSRVYHLEKQEPREITRWVSDGLARVRESGHPWLLVDAWRMIRVDQVVAFGVRQLPGEPSEQPPFGFGGPEFDS</sequence>
<dbReference type="RefSeq" id="WP_097208019.1">
    <property type="nucleotide sequence ID" value="NZ_JACHXB010000001.1"/>
</dbReference>
<evidence type="ECO:0000256" key="1">
    <source>
        <dbReference type="SAM" id="MobiDB-lite"/>
    </source>
</evidence>
<accession>A0A285EGH3</accession>
<name>A0A285EGH3_9ACTN</name>
<dbReference type="Proteomes" id="UP000219514">
    <property type="component" value="Unassembled WGS sequence"/>
</dbReference>
<proteinExistence type="predicted"/>
<gene>
    <name evidence="2" type="ORF">SAMN06893097_109167</name>
</gene>
<organism evidence="2 3">
    <name type="scientific">Geodermatophilus sabuli</name>
    <dbReference type="NCBI Taxonomy" id="1564158"/>
    <lineage>
        <taxon>Bacteria</taxon>
        <taxon>Bacillati</taxon>
        <taxon>Actinomycetota</taxon>
        <taxon>Actinomycetes</taxon>
        <taxon>Geodermatophilales</taxon>
        <taxon>Geodermatophilaceae</taxon>
        <taxon>Geodermatophilus</taxon>
    </lineage>
</organism>
<feature type="region of interest" description="Disordered" evidence="1">
    <location>
        <begin position="78"/>
        <end position="97"/>
    </location>
</feature>
<keyword evidence="3" id="KW-1185">Reference proteome</keyword>
<reference evidence="2 3" key="1">
    <citation type="submission" date="2017-09" db="EMBL/GenBank/DDBJ databases">
        <authorList>
            <person name="Ehlers B."/>
            <person name="Leendertz F.H."/>
        </authorList>
    </citation>
    <scope>NUCLEOTIDE SEQUENCE [LARGE SCALE GENOMIC DNA]</scope>
    <source>
        <strain evidence="2 3">DSM 46844</strain>
    </source>
</reference>
<evidence type="ECO:0000313" key="2">
    <source>
        <dbReference type="EMBL" id="SNX98087.1"/>
    </source>
</evidence>
<protein>
    <submittedName>
        <fullName evidence="2">Uncharacterized protein</fullName>
    </submittedName>
</protein>
<dbReference type="AlphaFoldDB" id="A0A285EGH3"/>
<dbReference type="EMBL" id="OBDO01000009">
    <property type="protein sequence ID" value="SNX98087.1"/>
    <property type="molecule type" value="Genomic_DNA"/>
</dbReference>
<evidence type="ECO:0000313" key="3">
    <source>
        <dbReference type="Proteomes" id="UP000219514"/>
    </source>
</evidence>